<name>A0A0B7BVL4_9EUPU</name>
<evidence type="ECO:0000313" key="1">
    <source>
        <dbReference type="EMBL" id="CEK97033.1"/>
    </source>
</evidence>
<dbReference type="AlphaFoldDB" id="A0A0B7BVL4"/>
<reference evidence="1" key="1">
    <citation type="submission" date="2014-12" db="EMBL/GenBank/DDBJ databases">
        <title>Insight into the proteome of Arion vulgaris.</title>
        <authorList>
            <person name="Aradska J."/>
            <person name="Bulat T."/>
            <person name="Smidak R."/>
            <person name="Sarate P."/>
            <person name="Gangsoo J."/>
            <person name="Sialana F."/>
            <person name="Bilban M."/>
            <person name="Lubec G."/>
        </authorList>
    </citation>
    <scope>NUCLEOTIDE SEQUENCE</scope>
    <source>
        <tissue evidence="1">Skin</tissue>
    </source>
</reference>
<proteinExistence type="predicted"/>
<accession>A0A0B7BVL4</accession>
<sequence length="65" mass="7348">FSLQISHQSSISHLSVIYQSTVKERPIIKSHDKKSCDEKSHNEIHLKTDILIKTAKTSKATKTTT</sequence>
<organism evidence="1">
    <name type="scientific">Arion vulgaris</name>
    <dbReference type="NCBI Taxonomy" id="1028688"/>
    <lineage>
        <taxon>Eukaryota</taxon>
        <taxon>Metazoa</taxon>
        <taxon>Spiralia</taxon>
        <taxon>Lophotrochozoa</taxon>
        <taxon>Mollusca</taxon>
        <taxon>Gastropoda</taxon>
        <taxon>Heterobranchia</taxon>
        <taxon>Euthyneura</taxon>
        <taxon>Panpulmonata</taxon>
        <taxon>Eupulmonata</taxon>
        <taxon>Stylommatophora</taxon>
        <taxon>Helicina</taxon>
        <taxon>Arionoidea</taxon>
        <taxon>Arionidae</taxon>
        <taxon>Arion</taxon>
    </lineage>
</organism>
<dbReference type="EMBL" id="HACG01050168">
    <property type="protein sequence ID" value="CEK97033.1"/>
    <property type="molecule type" value="Transcribed_RNA"/>
</dbReference>
<gene>
    <name evidence="1" type="primary">ORF214434</name>
</gene>
<protein>
    <submittedName>
        <fullName evidence="1">Uncharacterized protein</fullName>
    </submittedName>
</protein>
<feature type="non-terminal residue" evidence="1">
    <location>
        <position position="1"/>
    </location>
</feature>